<evidence type="ECO:0000256" key="6">
    <source>
        <dbReference type="ARBA" id="ARBA00047321"/>
    </source>
</evidence>
<comment type="similarity">
    <text evidence="2">Belongs to the tryptophan 2-monooxygenase family.</text>
</comment>
<feature type="domain" description="Amine oxidase" evidence="7">
    <location>
        <begin position="57"/>
        <end position="277"/>
    </location>
</feature>
<keyword evidence="5" id="KW-0073">Auxin biosynthesis</keyword>
<evidence type="ECO:0000256" key="1">
    <source>
        <dbReference type="ARBA" id="ARBA00004814"/>
    </source>
</evidence>
<protein>
    <recommendedName>
        <fullName evidence="4">Tryptophan 2-monooxygenase</fullName>
        <ecNumber evidence="3">1.13.12.3</ecNumber>
    </recommendedName>
</protein>
<evidence type="ECO:0000256" key="3">
    <source>
        <dbReference type="ARBA" id="ARBA00012535"/>
    </source>
</evidence>
<dbReference type="KEGG" id="saqi:AXG55_07790"/>
<dbReference type="InterPro" id="IPR002937">
    <property type="entry name" value="Amino_oxidase"/>
</dbReference>
<dbReference type="GO" id="GO:0050361">
    <property type="term" value="F:tryptophan 2-monooxygenase activity"/>
    <property type="evidence" value="ECO:0007669"/>
    <property type="project" value="UniProtKB-EC"/>
</dbReference>
<dbReference type="Pfam" id="PF01593">
    <property type="entry name" value="Amino_oxidase"/>
    <property type="match status" value="1"/>
</dbReference>
<proteinExistence type="inferred from homology"/>
<dbReference type="Gene3D" id="3.90.660.10">
    <property type="match status" value="1"/>
</dbReference>
<dbReference type="Proteomes" id="UP000184731">
    <property type="component" value="Chromosome"/>
</dbReference>
<evidence type="ECO:0000313" key="8">
    <source>
        <dbReference type="EMBL" id="APJ03810.1"/>
    </source>
</evidence>
<dbReference type="InterPro" id="IPR050281">
    <property type="entry name" value="Flavin_monoamine_oxidase"/>
</dbReference>
<evidence type="ECO:0000256" key="4">
    <source>
        <dbReference type="ARBA" id="ARBA00017871"/>
    </source>
</evidence>
<name>A0A1L4D0V4_9BACT</name>
<evidence type="ECO:0000259" key="7">
    <source>
        <dbReference type="Pfam" id="PF01593"/>
    </source>
</evidence>
<dbReference type="PANTHER" id="PTHR10742:SF415">
    <property type="entry name" value="CHROMOSOME UNDETERMINED SCAFFOLD_56, WHOLE GENOME SHOTGUN SEQUENCE"/>
    <property type="match status" value="1"/>
</dbReference>
<comment type="pathway">
    <text evidence="1">Plant hormone metabolism; auxin biosynthesis.</text>
</comment>
<dbReference type="STRING" id="1915309.AXG55_07790"/>
<dbReference type="GO" id="GO:0009851">
    <property type="term" value="P:auxin biosynthetic process"/>
    <property type="evidence" value="ECO:0007669"/>
    <property type="project" value="UniProtKB-KW"/>
</dbReference>
<dbReference type="SUPFAM" id="SSF51905">
    <property type="entry name" value="FAD/NAD(P)-binding domain"/>
    <property type="match status" value="1"/>
</dbReference>
<gene>
    <name evidence="8" type="ORF">AXG55_07790</name>
</gene>
<comment type="catalytic activity">
    <reaction evidence="6">
        <text>L-tryptophan + O2 = indole-3-acetamide + CO2 + H2O</text>
        <dbReference type="Rhea" id="RHEA:16165"/>
        <dbReference type="ChEBI" id="CHEBI:15377"/>
        <dbReference type="ChEBI" id="CHEBI:15379"/>
        <dbReference type="ChEBI" id="CHEBI:16031"/>
        <dbReference type="ChEBI" id="CHEBI:16526"/>
        <dbReference type="ChEBI" id="CHEBI:57912"/>
        <dbReference type="EC" id="1.13.12.3"/>
    </reaction>
</comment>
<reference evidence="8 9" key="1">
    <citation type="submission" date="2016-10" db="EMBL/GenBank/DDBJ databases">
        <title>Silvanigrella aquatica sp. nov., isolated from a freshwater lake located in the Black Forest, Germany, description of Silvanigrellaceae fam. nov., Silvanigrellales ord. nov., reclassification of the order Bdellovibrionales in the class Oligoflexia, reclassification of the families Bacteriovoracaceae and Halobacteriovoraceae in the new order Bacteriovoracales ord. nov., and reclassification of the family Pseudobacteriovoracaceae in the order Oligoflexiales.</title>
        <authorList>
            <person name="Hahn M.W."/>
            <person name="Schmidt J."/>
            <person name="Koll U."/>
            <person name="Rohde M."/>
            <person name="Verbag S."/>
            <person name="Pitt A."/>
            <person name="Nakai R."/>
            <person name="Naganuma T."/>
            <person name="Lang E."/>
        </authorList>
    </citation>
    <scope>NUCLEOTIDE SEQUENCE [LARGE SCALE GENOMIC DNA]</scope>
    <source>
        <strain evidence="8 9">MWH-Nonnen-W8red</strain>
    </source>
</reference>
<dbReference type="EC" id="1.13.12.3" evidence="3"/>
<sequence length="287" mass="33279">MKSNAEIFKEAQKLGNINKNILDKFKVDNEIIWPDYQTNQEALKELDNISGTEYLEQYARDVEPWFIEILNKAYSTLMGPDMSEISSIVFLQTFPTDFSSEETFTIYESLDEKYYIKGGNIKLIETLKEKIPHKIKLNIGHKLIRISDRITYFLLTFITPFGKKEVKAKKVVMAIPLGALRRIDGFDKLNLNPIKMKNINQFGFGTNGKLILNFNNRFWLNNTSERFAANELGGCFWDSTLEQDGKSGALNTWFGGHFGKKVDKDLIQKTLEFYNKVWPESQQYYTN</sequence>
<dbReference type="OrthoDB" id="337830at2"/>
<dbReference type="InterPro" id="IPR036188">
    <property type="entry name" value="FAD/NAD-bd_sf"/>
</dbReference>
<dbReference type="Gene3D" id="3.50.50.60">
    <property type="entry name" value="FAD/NAD(P)-binding domain"/>
    <property type="match status" value="1"/>
</dbReference>
<dbReference type="AlphaFoldDB" id="A0A1L4D0V4"/>
<evidence type="ECO:0000313" key="9">
    <source>
        <dbReference type="Proteomes" id="UP000184731"/>
    </source>
</evidence>
<dbReference type="Gene3D" id="1.10.405.10">
    <property type="entry name" value="Guanine Nucleotide Dissociation Inhibitor, domain 1"/>
    <property type="match status" value="1"/>
</dbReference>
<dbReference type="PANTHER" id="PTHR10742">
    <property type="entry name" value="FLAVIN MONOAMINE OXIDASE"/>
    <property type="match status" value="1"/>
</dbReference>
<evidence type="ECO:0000256" key="5">
    <source>
        <dbReference type="ARBA" id="ARBA00023070"/>
    </source>
</evidence>
<dbReference type="EMBL" id="CP017834">
    <property type="protein sequence ID" value="APJ03810.1"/>
    <property type="molecule type" value="Genomic_DNA"/>
</dbReference>
<keyword evidence="9" id="KW-1185">Reference proteome</keyword>
<evidence type="ECO:0000256" key="2">
    <source>
        <dbReference type="ARBA" id="ARBA00005833"/>
    </source>
</evidence>
<organism evidence="8 9">
    <name type="scientific">Silvanigrella aquatica</name>
    <dbReference type="NCBI Taxonomy" id="1915309"/>
    <lineage>
        <taxon>Bacteria</taxon>
        <taxon>Pseudomonadati</taxon>
        <taxon>Bdellovibrionota</taxon>
        <taxon>Oligoflexia</taxon>
        <taxon>Silvanigrellales</taxon>
        <taxon>Silvanigrellaceae</taxon>
        <taxon>Silvanigrella</taxon>
    </lineage>
</organism>
<accession>A0A1L4D0V4</accession>